<keyword evidence="3" id="KW-1185">Reference proteome</keyword>
<reference evidence="2" key="2">
    <citation type="submission" date="2020-12" db="EMBL/GenBank/DDBJ databases">
        <title>New Spironucleus salmonicida genome in near-complete chromosomes.</title>
        <authorList>
            <person name="Xu F."/>
            <person name="Kurt Z."/>
            <person name="Jimenez-Gonzalez A."/>
            <person name="Astvaldsson A."/>
            <person name="Andersson J.O."/>
            <person name="Svard S.G."/>
        </authorList>
    </citation>
    <scope>NUCLEOTIDE SEQUENCE</scope>
    <source>
        <strain evidence="2">ATCC 50377</strain>
    </source>
</reference>
<accession>V6LWK4</accession>
<sequence length="222" mass="26603">MPQISLLQRWKFSEKPHLREFCWPVVQHSAASRKHLIRHRLDLRKSICGHLSPSPPARWKWLHVSAQFWRPFQAIKFRHRRRRRFNFWLNSRSRSSSPQELTNSIQRRSNSILGTGGSAVWGLKNFEFFKFQAESDRARRAAVFKQQNFMGGWREFALKHTSVQRLLAFLSRFGCSCQTDYRWKQWIIRIWIQILRRQKYNLSNQCCLSSHIVEPVSHVVQS</sequence>
<dbReference type="EMBL" id="KI545966">
    <property type="protein sequence ID" value="EST49022.1"/>
    <property type="molecule type" value="Genomic_DNA"/>
</dbReference>
<dbReference type="Proteomes" id="UP000018208">
    <property type="component" value="Unassembled WGS sequence"/>
</dbReference>
<evidence type="ECO:0000313" key="3">
    <source>
        <dbReference type="Proteomes" id="UP000018208"/>
    </source>
</evidence>
<name>V6LWK4_9EUKA</name>
<evidence type="ECO:0000313" key="2">
    <source>
        <dbReference type="EMBL" id="KAH0574192.1"/>
    </source>
</evidence>
<dbReference type="EMBL" id="AUWU02000004">
    <property type="protein sequence ID" value="KAH0574192.1"/>
    <property type="molecule type" value="Genomic_DNA"/>
</dbReference>
<protein>
    <submittedName>
        <fullName evidence="1">Uncharacterized protein</fullName>
    </submittedName>
</protein>
<gene>
    <name evidence="1" type="ORF">SS50377_10714</name>
    <name evidence="2" type="ORF">SS50377_24139</name>
</gene>
<proteinExistence type="predicted"/>
<dbReference type="AlphaFoldDB" id="V6LWK4"/>
<organism evidence="1">
    <name type="scientific">Spironucleus salmonicida</name>
    <dbReference type="NCBI Taxonomy" id="348837"/>
    <lineage>
        <taxon>Eukaryota</taxon>
        <taxon>Metamonada</taxon>
        <taxon>Diplomonadida</taxon>
        <taxon>Hexamitidae</taxon>
        <taxon>Hexamitinae</taxon>
        <taxon>Spironucleus</taxon>
    </lineage>
</organism>
<dbReference type="VEuPathDB" id="GiardiaDB:SS50377_24139"/>
<reference evidence="1 2" key="1">
    <citation type="journal article" date="2014" name="PLoS Genet.">
        <title>The Genome of Spironucleus salmonicida Highlights a Fish Pathogen Adapted to Fluctuating Environments.</title>
        <authorList>
            <person name="Xu F."/>
            <person name="Jerlstrom-Hultqvist J."/>
            <person name="Einarsson E."/>
            <person name="Astvaldsson A."/>
            <person name="Svard S.G."/>
            <person name="Andersson J.O."/>
        </authorList>
    </citation>
    <scope>NUCLEOTIDE SEQUENCE</scope>
    <source>
        <strain evidence="2">ATCC 50377</strain>
    </source>
</reference>
<evidence type="ECO:0000313" key="1">
    <source>
        <dbReference type="EMBL" id="EST49022.1"/>
    </source>
</evidence>